<comment type="caution">
    <text evidence="2">The sequence shown here is derived from an EMBL/GenBank/DDBJ whole genome shotgun (WGS) entry which is preliminary data.</text>
</comment>
<accession>A0ABW4BFX7</accession>
<protein>
    <submittedName>
        <fullName evidence="2">ImmA/IrrE family metallo-endopeptidase</fullName>
    </submittedName>
</protein>
<reference evidence="3" key="1">
    <citation type="journal article" date="2019" name="Int. J. Syst. Evol. Microbiol.">
        <title>The Global Catalogue of Microorganisms (GCM) 10K type strain sequencing project: providing services to taxonomists for standard genome sequencing and annotation.</title>
        <authorList>
            <consortium name="The Broad Institute Genomics Platform"/>
            <consortium name="The Broad Institute Genome Sequencing Center for Infectious Disease"/>
            <person name="Wu L."/>
            <person name="Ma J."/>
        </authorList>
    </citation>
    <scope>NUCLEOTIDE SEQUENCE [LARGE SCALE GENOMIC DNA]</scope>
    <source>
        <strain evidence="3">CCM 9110</strain>
    </source>
</reference>
<feature type="domain" description="IrrE N-terminal-like" evidence="1">
    <location>
        <begin position="35"/>
        <end position="96"/>
    </location>
</feature>
<sequence>MNDYLTQVLNYAFEHGIGVECSNDFCSDTPCASNPDARRIVINMNFHDQAQLPLQAAHEVGHILNQHSGFMYMFTLLKQGQEAEANRTAFHILVPMYFADTDPEDANSQNFMDAFHVPEPLVGMAEDEIKNYYR</sequence>
<evidence type="ECO:0000313" key="2">
    <source>
        <dbReference type="EMBL" id="MFD1398592.1"/>
    </source>
</evidence>
<dbReference type="Proteomes" id="UP001597199">
    <property type="component" value="Unassembled WGS sequence"/>
</dbReference>
<name>A0ABW4BFX7_9LACO</name>
<gene>
    <name evidence="2" type="ORF">ACFQ41_04665</name>
</gene>
<dbReference type="EMBL" id="JBHTOA010000020">
    <property type="protein sequence ID" value="MFD1398592.1"/>
    <property type="molecule type" value="Genomic_DNA"/>
</dbReference>
<dbReference type="Pfam" id="PF06114">
    <property type="entry name" value="Peptidase_M78"/>
    <property type="match status" value="1"/>
</dbReference>
<organism evidence="2 3">
    <name type="scientific">Lacticaseibacillus suilingensis</name>
    <dbReference type="NCBI Taxonomy" id="2799577"/>
    <lineage>
        <taxon>Bacteria</taxon>
        <taxon>Bacillati</taxon>
        <taxon>Bacillota</taxon>
        <taxon>Bacilli</taxon>
        <taxon>Lactobacillales</taxon>
        <taxon>Lactobacillaceae</taxon>
        <taxon>Lacticaseibacillus</taxon>
    </lineage>
</organism>
<proteinExistence type="predicted"/>
<evidence type="ECO:0000259" key="1">
    <source>
        <dbReference type="Pfam" id="PF06114"/>
    </source>
</evidence>
<dbReference type="InterPro" id="IPR010359">
    <property type="entry name" value="IrrE_HExxH"/>
</dbReference>
<dbReference type="RefSeq" id="WP_204119435.1">
    <property type="nucleotide sequence ID" value="NZ_BOLV01000015.1"/>
</dbReference>
<keyword evidence="3" id="KW-1185">Reference proteome</keyword>
<evidence type="ECO:0000313" key="3">
    <source>
        <dbReference type="Proteomes" id="UP001597199"/>
    </source>
</evidence>